<feature type="compositionally biased region" description="Low complexity" evidence="1">
    <location>
        <begin position="487"/>
        <end position="496"/>
    </location>
</feature>
<accession>A0AAD6YBD6</accession>
<evidence type="ECO:0000313" key="2">
    <source>
        <dbReference type="EMBL" id="KAJ7211662.1"/>
    </source>
</evidence>
<protein>
    <submittedName>
        <fullName evidence="2">Uncharacterized protein</fullName>
    </submittedName>
</protein>
<gene>
    <name evidence="2" type="ORF">GGX14DRAFT_623310</name>
</gene>
<organism evidence="2 3">
    <name type="scientific">Mycena pura</name>
    <dbReference type="NCBI Taxonomy" id="153505"/>
    <lineage>
        <taxon>Eukaryota</taxon>
        <taxon>Fungi</taxon>
        <taxon>Dikarya</taxon>
        <taxon>Basidiomycota</taxon>
        <taxon>Agaricomycotina</taxon>
        <taxon>Agaricomycetes</taxon>
        <taxon>Agaricomycetidae</taxon>
        <taxon>Agaricales</taxon>
        <taxon>Marasmiineae</taxon>
        <taxon>Mycenaceae</taxon>
        <taxon>Mycena</taxon>
    </lineage>
</organism>
<name>A0AAD6YBD6_9AGAR</name>
<feature type="region of interest" description="Disordered" evidence="1">
    <location>
        <begin position="487"/>
        <end position="512"/>
    </location>
</feature>
<feature type="compositionally biased region" description="Acidic residues" evidence="1">
    <location>
        <begin position="85"/>
        <end position="97"/>
    </location>
</feature>
<feature type="compositionally biased region" description="Basic residues" evidence="1">
    <location>
        <begin position="545"/>
        <end position="558"/>
    </location>
</feature>
<dbReference type="AlphaFoldDB" id="A0AAD6YBD6"/>
<feature type="region of interest" description="Disordered" evidence="1">
    <location>
        <begin position="453"/>
        <end position="475"/>
    </location>
</feature>
<feature type="compositionally biased region" description="Polar residues" evidence="1">
    <location>
        <begin position="684"/>
        <end position="693"/>
    </location>
</feature>
<evidence type="ECO:0000313" key="3">
    <source>
        <dbReference type="Proteomes" id="UP001219525"/>
    </source>
</evidence>
<evidence type="ECO:0000256" key="1">
    <source>
        <dbReference type="SAM" id="MobiDB-lite"/>
    </source>
</evidence>
<feature type="region of interest" description="Disordered" evidence="1">
    <location>
        <begin position="1"/>
        <end position="30"/>
    </location>
</feature>
<feature type="region of interest" description="Disordered" evidence="1">
    <location>
        <begin position="529"/>
        <end position="588"/>
    </location>
</feature>
<dbReference type="Proteomes" id="UP001219525">
    <property type="component" value="Unassembled WGS sequence"/>
</dbReference>
<feature type="region of interest" description="Disordered" evidence="1">
    <location>
        <begin position="680"/>
        <end position="720"/>
    </location>
</feature>
<proteinExistence type="predicted"/>
<comment type="caution">
    <text evidence="2">The sequence shown here is derived from an EMBL/GenBank/DDBJ whole genome shotgun (WGS) entry which is preliminary data.</text>
</comment>
<keyword evidence="3" id="KW-1185">Reference proteome</keyword>
<sequence length="720" mass="79292">MPADENDAPPPSRRCKNSKCTWPAEDGRKSCDQCCSELNCNGARVPGRVKCMPCLENNRLASRKKREKQREAKEHGRKKARQGSDDESDGEDSDDSSDSLKFQPFASSELLFTFLQRLAKRADAAFLFRGSFTIPFDREPLQPKERVALIAQEVWRSTGYRFTVDEHKGLKTGHKTSLFCSQDLLTKKAPKPSQRPSAKPRETPGMKRFPCGGKLQISYRRATKQDKFRTVFITVRHAVKHAVYFDVSMPQGALDIIREYMDCATPANIVTHVQANFPAITRAQVHSAWTKLCEGLWLRDEKQIPSARKLLAEMGDDVDIFDPVGVPNSVEILCWGMKRIAGPLKGDVAEIAMDATYNTNSMQLELYSILAEHDNAGFPSGKTLLARRARSSSRLRSAPLPPSARVTIPSRASLLSPPPGAVASYLALVAFVDTRAGDATGLRWRPRAPLSHALAHPDAKRGTYPNKKACGDERRIPTRAIVTLPPAHAAHHAPAASSERQPPRDRSPSTASNDLETLLLDSTNIAHTRAHHPAAHHAAAPARARSTRRRKRHRRRTARPSGCARQRRYAARRSWDRGAPPERPGSVGFSTVGEGTKGMFAYPAAPVVVGQATAVTVRLAVSAACRGATRCVEKWDPGRLGPGTVCDRCRKKMKRVERRGTLEQARMHRTDTLPALYCEREPPQESSMRSSLAGSPPYSAVRRASSAGASATGTGRVIKN</sequence>
<reference evidence="2" key="1">
    <citation type="submission" date="2023-03" db="EMBL/GenBank/DDBJ databases">
        <title>Massive genome expansion in bonnet fungi (Mycena s.s.) driven by repeated elements and novel gene families across ecological guilds.</title>
        <authorList>
            <consortium name="Lawrence Berkeley National Laboratory"/>
            <person name="Harder C.B."/>
            <person name="Miyauchi S."/>
            <person name="Viragh M."/>
            <person name="Kuo A."/>
            <person name="Thoen E."/>
            <person name="Andreopoulos B."/>
            <person name="Lu D."/>
            <person name="Skrede I."/>
            <person name="Drula E."/>
            <person name="Henrissat B."/>
            <person name="Morin E."/>
            <person name="Kohler A."/>
            <person name="Barry K."/>
            <person name="LaButti K."/>
            <person name="Morin E."/>
            <person name="Salamov A."/>
            <person name="Lipzen A."/>
            <person name="Mereny Z."/>
            <person name="Hegedus B."/>
            <person name="Baldrian P."/>
            <person name="Stursova M."/>
            <person name="Weitz H."/>
            <person name="Taylor A."/>
            <person name="Grigoriev I.V."/>
            <person name="Nagy L.G."/>
            <person name="Martin F."/>
            <person name="Kauserud H."/>
        </authorList>
    </citation>
    <scope>NUCLEOTIDE SEQUENCE</scope>
    <source>
        <strain evidence="2">9144</strain>
    </source>
</reference>
<feature type="region of interest" description="Disordered" evidence="1">
    <location>
        <begin position="186"/>
        <end position="206"/>
    </location>
</feature>
<feature type="region of interest" description="Disordered" evidence="1">
    <location>
        <begin position="62"/>
        <end position="99"/>
    </location>
</feature>
<feature type="compositionally biased region" description="Low complexity" evidence="1">
    <location>
        <begin position="699"/>
        <end position="720"/>
    </location>
</feature>
<dbReference type="EMBL" id="JARJCW010000025">
    <property type="protein sequence ID" value="KAJ7211662.1"/>
    <property type="molecule type" value="Genomic_DNA"/>
</dbReference>